<sequence length="1738" mass="193414">MSAGELSLPFSSIQKISDQSSKKEEKTCDRIRSLGKIMPYSEPCSATASMFFYAKGSSIICTHHDTLAIERRFTKHKEEVRLLAVDTISERGSGKWAASYDASQTVIVWNCLTGDELSEFISDQILTTIVWTRNGTIASGNAQGNVLLFEPATSKLVSVPTKVDQIPITAIAPATEFNKFAIGYFDHPNSIFNTLFANGLLVVAELEPKFTVLHNLSLLEAPSPVTSLAWHASSVHQKSDMLAAQSLNSDLRVWSICKPNHIRNKMAKVARVLKGSGSSKDVPSWLGWSKNGRIIQFSNKTFSWDVRTKDVTHEIVPTSENVRGLAIYGAGATLFTLDHNETIQQFDLNSPPQIVANAQHSVNPKSPLSQVSLEKASTLAPPDAAIQTDTTSLEIERTDLAINEPSKTQKSSLVTCRNKIPLTSQYPVSLQCSKCRTKEISYGKKSESNIAYASSPWTSQERSYESSIESISTSSYGSQSDDSGTFSFRQNSLRIINQGDSIDDTQPKIFDLFPSTKARLVKNLRNPFVEVSDKSLSSCRNFRKQMLQILFDWKGEVQELIQDEMRRHPPRSTAQILLARWLGEFDLENMTSISESMTSLDWMLLALSKMGKQSSPIKVAQFYVQRLLNCTDINTAATIMISMGDVDDAIEIYISHEKYIEAILLVSLTYPANYFRQVQLVQKWREWAVTHGQNHLAERCLAIIGSNSFPGECNSHGSPDILSHALSPTKVNPPQCNIALASELKIDSSLSNENLAKLKCTERSDSFEPLICSVDEMVQMASLRPGQRSEDQTPVLSRISPPNDFNRKENFSVEISPSRDESLKLKQQELTPKVLSTDLESRTSVLRNLSNSLPPGDLHIDSVPNDKVEISSPLIKEMRDVTKTPLSFLSPTKLNYSDKWHDINIKSVSPDSEVGALDIQWPQLDSIITGDYMSSPISSVASPCYRVSNQSLDTNCPTISSSFRVPRVSQFNSYSYNDSLGTGGSLDENTSFHESKPNKKVNKKEDFNAQGQSNEFNHQELKSHQKNLNIQSIEPLSLKCRSTADQISSSQHNDKDNDRANISLDNHKKNTIFITDKNFRNTNRSRSNSKSSKPSTISEGSNLYSRRKLLSCRAASFDQLRQLGLDDCHNPIITERGRDRNRTGSSIRAPSTPTWPQYEFFEHDCESGEDSNNFHKNIAPIRFQNYSPANRHRLRCRGLSNSRSTSSGRRRRRTKSDDCSSGWQRSGPQMSKDCYRKELFQNLIVSDMRDRNSSIDKDHGTVRKEKAARELEERRMSLARRPSAPSIIHPEELSLSKIPLEGNQTEIQQVIDNTQNLPRTSAANILKEPHKKEGEKTKKVCFGIPIGLPATPRAMKISKFEVEGKKLSPVSLQDMGKPKIITQPLTEDSLNLKYHHMKRHENFAPLPTSVYKAPNTINTTPNRRISPRSASAPIPEENPMSSHALPSDLPTHPAFQVSLPPSSGRSGLDSKNNHAFTLQKQSRKVSPGKIIHGTLGYEARNNQVTPACSFPDVMDGIDETIEVNSPSSPPLPPLLKELQHLADPTPPPPPPPPLSSFYRPEILNTNSIVSAISSGSGIIEIVRDDLEDDPFSSDEKLGSQQPFASNFTAAIKELKPSLHSYYKVDSSNQNRGKREDSSITSGTGTGRFARVTAGFLGSVSRGPGTESRFKSSSPPQPRRSATTSPTNFLKGNHSRNFLPDFHFHTHHRHRRCKTNETSSKNQLNPNSSTITSEEGGLI</sequence>
<feature type="domain" description="Gem-associated protein 5 TPR" evidence="2">
    <location>
        <begin position="550"/>
        <end position="706"/>
    </location>
</feature>
<gene>
    <name evidence="3" type="ORF">GcM3_201001</name>
</gene>
<dbReference type="InterPro" id="IPR056421">
    <property type="entry name" value="TPR_GEMI5"/>
</dbReference>
<dbReference type="InterPro" id="IPR036322">
    <property type="entry name" value="WD40_repeat_dom_sf"/>
</dbReference>
<feature type="region of interest" description="Disordered" evidence="1">
    <location>
        <begin position="1192"/>
        <end position="1230"/>
    </location>
</feature>
<evidence type="ECO:0000313" key="3">
    <source>
        <dbReference type="EMBL" id="RKF55446.1"/>
    </source>
</evidence>
<feature type="compositionally biased region" description="Low complexity" evidence="1">
    <location>
        <begin position="1080"/>
        <end position="1095"/>
    </location>
</feature>
<feature type="region of interest" description="Disordered" evidence="1">
    <location>
        <begin position="1134"/>
        <end position="1153"/>
    </location>
</feature>
<feature type="region of interest" description="Disordered" evidence="1">
    <location>
        <begin position="1041"/>
        <end position="1100"/>
    </location>
</feature>
<dbReference type="InterPro" id="IPR015943">
    <property type="entry name" value="WD40/YVTN_repeat-like_dom_sf"/>
</dbReference>
<feature type="compositionally biased region" description="Polar residues" evidence="1">
    <location>
        <begin position="1679"/>
        <end position="1689"/>
    </location>
</feature>
<evidence type="ECO:0000313" key="4">
    <source>
        <dbReference type="Proteomes" id="UP000283383"/>
    </source>
</evidence>
<name>A0A420HDA9_9PEZI</name>
<feature type="compositionally biased region" description="Pro residues" evidence="1">
    <location>
        <begin position="1544"/>
        <end position="1554"/>
    </location>
</feature>
<feature type="region of interest" description="Disordered" evidence="1">
    <location>
        <begin position="1538"/>
        <end position="1558"/>
    </location>
</feature>
<evidence type="ECO:0000256" key="1">
    <source>
        <dbReference type="SAM" id="MobiDB-lite"/>
    </source>
</evidence>
<accession>A0A420HDA9</accession>
<dbReference type="Gene3D" id="2.130.10.10">
    <property type="entry name" value="YVTN repeat-like/Quinoprotein amine dehydrogenase"/>
    <property type="match status" value="2"/>
</dbReference>
<organism evidence="3 4">
    <name type="scientific">Golovinomyces cichoracearum</name>
    <dbReference type="NCBI Taxonomy" id="62708"/>
    <lineage>
        <taxon>Eukaryota</taxon>
        <taxon>Fungi</taxon>
        <taxon>Dikarya</taxon>
        <taxon>Ascomycota</taxon>
        <taxon>Pezizomycotina</taxon>
        <taxon>Leotiomycetes</taxon>
        <taxon>Erysiphales</taxon>
        <taxon>Erysiphaceae</taxon>
        <taxon>Golovinomyces</taxon>
    </lineage>
</organism>
<evidence type="ECO:0000259" key="2">
    <source>
        <dbReference type="Pfam" id="PF23774"/>
    </source>
</evidence>
<dbReference type="Gene3D" id="1.25.40.470">
    <property type="match status" value="1"/>
</dbReference>
<feature type="region of interest" description="Disordered" evidence="1">
    <location>
        <begin position="784"/>
        <end position="809"/>
    </location>
</feature>
<dbReference type="Pfam" id="PF23774">
    <property type="entry name" value="TPR_GEMI5"/>
    <property type="match status" value="1"/>
</dbReference>
<dbReference type="EMBL" id="MCBQ01020168">
    <property type="protein sequence ID" value="RKF55446.1"/>
    <property type="molecule type" value="Genomic_DNA"/>
</dbReference>
<reference evidence="3 4" key="1">
    <citation type="journal article" date="2018" name="BMC Genomics">
        <title>Comparative genome analyses reveal sequence features reflecting distinct modes of host-adaptation between dicot and monocot powdery mildew.</title>
        <authorList>
            <person name="Wu Y."/>
            <person name="Ma X."/>
            <person name="Pan Z."/>
            <person name="Kale S.D."/>
            <person name="Song Y."/>
            <person name="King H."/>
            <person name="Zhang Q."/>
            <person name="Presley C."/>
            <person name="Deng X."/>
            <person name="Wei C.I."/>
            <person name="Xiao S."/>
        </authorList>
    </citation>
    <scope>NUCLEOTIDE SEQUENCE [LARGE SCALE GENOMIC DNA]</scope>
    <source>
        <strain evidence="3">UMSG3</strain>
    </source>
</reference>
<comment type="caution">
    <text evidence="3">The sequence shown here is derived from an EMBL/GenBank/DDBJ whole genome shotgun (WGS) entry which is preliminary data.</text>
</comment>
<feature type="compositionally biased region" description="Polar residues" evidence="1">
    <location>
        <begin position="1143"/>
        <end position="1153"/>
    </location>
</feature>
<feature type="region of interest" description="Disordered" evidence="1">
    <location>
        <begin position="1408"/>
        <end position="1445"/>
    </location>
</feature>
<protein>
    <submittedName>
        <fullName evidence="3">Putative wd g-beta repeat protein</fullName>
    </submittedName>
</protein>
<feature type="region of interest" description="Disordered" evidence="1">
    <location>
        <begin position="1624"/>
        <end position="1694"/>
    </location>
</feature>
<feature type="compositionally biased region" description="Low complexity" evidence="1">
    <location>
        <begin position="1197"/>
        <end position="1207"/>
    </location>
</feature>
<feature type="compositionally biased region" description="Polar residues" evidence="1">
    <location>
        <begin position="1715"/>
        <end position="1732"/>
    </location>
</feature>
<feature type="region of interest" description="Disordered" evidence="1">
    <location>
        <begin position="1708"/>
        <end position="1738"/>
    </location>
</feature>
<proteinExistence type="predicted"/>
<dbReference type="STRING" id="62708.A0A420HDA9"/>
<dbReference type="Proteomes" id="UP000283383">
    <property type="component" value="Unassembled WGS sequence"/>
</dbReference>
<keyword evidence="4" id="KW-1185">Reference proteome</keyword>
<dbReference type="SUPFAM" id="SSF50978">
    <property type="entry name" value="WD40 repeat-like"/>
    <property type="match status" value="1"/>
</dbReference>